<reference evidence="2" key="1">
    <citation type="submission" date="2020-06" db="EMBL/GenBank/DDBJ databases">
        <authorList>
            <person name="Li T."/>
            <person name="Hu X."/>
            <person name="Zhang T."/>
            <person name="Song X."/>
            <person name="Zhang H."/>
            <person name="Dai N."/>
            <person name="Sheng W."/>
            <person name="Hou X."/>
            <person name="Wei L."/>
        </authorList>
    </citation>
    <scope>NUCLEOTIDE SEQUENCE</scope>
    <source>
        <strain evidence="2">K16</strain>
        <tissue evidence="2">Leaf</tissue>
    </source>
</reference>
<dbReference type="PANTHER" id="PTHR37610">
    <property type="entry name" value="CCHC-TYPE DOMAIN-CONTAINING PROTEIN"/>
    <property type="match status" value="1"/>
</dbReference>
<dbReference type="AlphaFoldDB" id="A0AAE1WDS5"/>
<protein>
    <recommendedName>
        <fullName evidence="1">Retrotransposon Copia-like N-terminal domain-containing protein</fullName>
    </recommendedName>
</protein>
<organism evidence="2 3">
    <name type="scientific">Sesamum angolense</name>
    <dbReference type="NCBI Taxonomy" id="2727404"/>
    <lineage>
        <taxon>Eukaryota</taxon>
        <taxon>Viridiplantae</taxon>
        <taxon>Streptophyta</taxon>
        <taxon>Embryophyta</taxon>
        <taxon>Tracheophyta</taxon>
        <taxon>Spermatophyta</taxon>
        <taxon>Magnoliopsida</taxon>
        <taxon>eudicotyledons</taxon>
        <taxon>Gunneridae</taxon>
        <taxon>Pentapetalae</taxon>
        <taxon>asterids</taxon>
        <taxon>lamiids</taxon>
        <taxon>Lamiales</taxon>
        <taxon>Pedaliaceae</taxon>
        <taxon>Sesamum</taxon>
    </lineage>
</organism>
<feature type="domain" description="Retrotransposon Copia-like N-terminal" evidence="1">
    <location>
        <begin position="43"/>
        <end position="89"/>
    </location>
</feature>
<comment type="caution">
    <text evidence="2">The sequence shown here is derived from an EMBL/GenBank/DDBJ whole genome shotgun (WGS) entry which is preliminary data.</text>
</comment>
<evidence type="ECO:0000259" key="1">
    <source>
        <dbReference type="Pfam" id="PF14244"/>
    </source>
</evidence>
<name>A0AAE1WDS5_9LAMI</name>
<dbReference type="Proteomes" id="UP001289374">
    <property type="component" value="Unassembled WGS sequence"/>
</dbReference>
<sequence length="367" mass="42266">MVSEPSFEGLCIPQLIELHKSVISMADAGESSRQSVPEALQLHRSDHLGMILVSTLLTKSNYLTWSYAVKRALRAKMKLGFIDGTTMKPHSTDLFFEQWIRVDSMVTTWILNCISKEIVGSFMYAKSARTLWLDLEERYGECNGPLLYQLQLEITSLAQGNMSIFEYFSKLRMVWDEIDMLMPTPQCTCGGCTCGVSKATTDQATFTRLFQFFMGLSETFDHLRDQLLVMDSVPMVNKAYSMVLRVEKQREVNVDCTNTMENAAMQVRAGNKREYIPTQRRYTYKNGQFCSNCNRSGHTRDTCFKLHGTPDWYKDLIEKKKKERDGIRGYNAQVEEQQYHQFQVPKQEALLQELVSLMKGEGHYVQM</sequence>
<accession>A0AAE1WDS5</accession>
<keyword evidence="3" id="KW-1185">Reference proteome</keyword>
<dbReference type="EMBL" id="JACGWL010000011">
    <property type="protein sequence ID" value="KAK4391493.1"/>
    <property type="molecule type" value="Genomic_DNA"/>
</dbReference>
<reference evidence="2" key="2">
    <citation type="journal article" date="2024" name="Plant">
        <title>Genomic evolution and insights into agronomic trait innovations of Sesamum species.</title>
        <authorList>
            <person name="Miao H."/>
            <person name="Wang L."/>
            <person name="Qu L."/>
            <person name="Liu H."/>
            <person name="Sun Y."/>
            <person name="Le M."/>
            <person name="Wang Q."/>
            <person name="Wei S."/>
            <person name="Zheng Y."/>
            <person name="Lin W."/>
            <person name="Duan Y."/>
            <person name="Cao H."/>
            <person name="Xiong S."/>
            <person name="Wang X."/>
            <person name="Wei L."/>
            <person name="Li C."/>
            <person name="Ma Q."/>
            <person name="Ju M."/>
            <person name="Zhao R."/>
            <person name="Li G."/>
            <person name="Mu C."/>
            <person name="Tian Q."/>
            <person name="Mei H."/>
            <person name="Zhang T."/>
            <person name="Gao T."/>
            <person name="Zhang H."/>
        </authorList>
    </citation>
    <scope>NUCLEOTIDE SEQUENCE</scope>
    <source>
        <strain evidence="2">K16</strain>
    </source>
</reference>
<evidence type="ECO:0000313" key="3">
    <source>
        <dbReference type="Proteomes" id="UP001289374"/>
    </source>
</evidence>
<dbReference type="Pfam" id="PF14244">
    <property type="entry name" value="Retrotran_gag_3"/>
    <property type="match status" value="1"/>
</dbReference>
<evidence type="ECO:0000313" key="2">
    <source>
        <dbReference type="EMBL" id="KAK4391493.1"/>
    </source>
</evidence>
<gene>
    <name evidence="2" type="ORF">Sango_1927100</name>
</gene>
<dbReference type="PANTHER" id="PTHR37610:SF40">
    <property type="entry name" value="OS01G0909600 PROTEIN"/>
    <property type="match status" value="1"/>
</dbReference>
<dbReference type="InterPro" id="IPR029472">
    <property type="entry name" value="Copia-like_N"/>
</dbReference>
<proteinExistence type="predicted"/>